<dbReference type="SUPFAM" id="SSF55874">
    <property type="entry name" value="ATPase domain of HSP90 chaperone/DNA topoisomerase II/histidine kinase"/>
    <property type="match status" value="1"/>
</dbReference>
<evidence type="ECO:0000256" key="9">
    <source>
        <dbReference type="SAM" id="Phobius"/>
    </source>
</evidence>
<dbReference type="Proteomes" id="UP001366166">
    <property type="component" value="Chromosome"/>
</dbReference>
<dbReference type="GO" id="GO:0000155">
    <property type="term" value="F:phosphorelay sensor kinase activity"/>
    <property type="evidence" value="ECO:0007669"/>
    <property type="project" value="InterPro"/>
</dbReference>
<dbReference type="Pfam" id="PF02518">
    <property type="entry name" value="HATPase_c"/>
    <property type="match status" value="1"/>
</dbReference>
<dbReference type="PANTHER" id="PTHR43065:SF46">
    <property type="entry name" value="C4-DICARBOXYLATE TRANSPORT SENSOR PROTEIN DCTB"/>
    <property type="match status" value="1"/>
</dbReference>
<dbReference type="InterPro" id="IPR005467">
    <property type="entry name" value="His_kinase_dom"/>
</dbReference>
<proteinExistence type="predicted"/>
<dbReference type="InterPro" id="IPR036890">
    <property type="entry name" value="HATPase_C_sf"/>
</dbReference>
<name>A0AAU9EID0_9BACT</name>
<evidence type="ECO:0000256" key="5">
    <source>
        <dbReference type="ARBA" id="ARBA00022741"/>
    </source>
</evidence>
<feature type="transmembrane region" description="Helical" evidence="9">
    <location>
        <begin position="297"/>
        <end position="317"/>
    </location>
</feature>
<keyword evidence="3" id="KW-0597">Phosphoprotein</keyword>
<dbReference type="PROSITE" id="PS50109">
    <property type="entry name" value="HIS_KIN"/>
    <property type="match status" value="1"/>
</dbReference>
<dbReference type="InterPro" id="IPR036097">
    <property type="entry name" value="HisK_dim/P_sf"/>
</dbReference>
<dbReference type="InterPro" id="IPR004358">
    <property type="entry name" value="Sig_transdc_His_kin-like_C"/>
</dbReference>
<dbReference type="Pfam" id="PF00512">
    <property type="entry name" value="HisKA"/>
    <property type="match status" value="1"/>
</dbReference>
<dbReference type="AlphaFoldDB" id="A0AAU9EID0"/>
<dbReference type="KEGG" id="dmp:FAK_39420"/>
<evidence type="ECO:0000256" key="6">
    <source>
        <dbReference type="ARBA" id="ARBA00022777"/>
    </source>
</evidence>
<dbReference type="InterPro" id="IPR003594">
    <property type="entry name" value="HATPase_dom"/>
</dbReference>
<dbReference type="PRINTS" id="PR00344">
    <property type="entry name" value="BCTRLSENSOR"/>
</dbReference>
<comment type="catalytic activity">
    <reaction evidence="1">
        <text>ATP + protein L-histidine = ADP + protein N-phospho-L-histidine.</text>
        <dbReference type="EC" id="2.7.13.3"/>
    </reaction>
</comment>
<dbReference type="SUPFAM" id="SSF47384">
    <property type="entry name" value="Homodimeric domain of signal transducing histidine kinase"/>
    <property type="match status" value="1"/>
</dbReference>
<accession>A0AAU9EID0</accession>
<dbReference type="SMART" id="SM00388">
    <property type="entry name" value="HisKA"/>
    <property type="match status" value="1"/>
</dbReference>
<evidence type="ECO:0000256" key="7">
    <source>
        <dbReference type="ARBA" id="ARBA00022840"/>
    </source>
</evidence>
<evidence type="ECO:0000256" key="1">
    <source>
        <dbReference type="ARBA" id="ARBA00000085"/>
    </source>
</evidence>
<evidence type="ECO:0000256" key="3">
    <source>
        <dbReference type="ARBA" id="ARBA00022553"/>
    </source>
</evidence>
<reference evidence="12" key="1">
    <citation type="journal article" date="2023" name="Arch. Microbiol.">
        <title>Desulfoferula mesophilus gen. nov. sp. nov., a mesophilic sulfate-reducing bacterium isolated from a brackish lake sediment.</title>
        <authorList>
            <person name="Watanabe T."/>
            <person name="Yabe T."/>
            <person name="Tsuji J.M."/>
            <person name="Fukui M."/>
        </authorList>
    </citation>
    <scope>NUCLEOTIDE SEQUENCE [LARGE SCALE GENOMIC DNA]</scope>
    <source>
        <strain evidence="12">12FAK</strain>
    </source>
</reference>
<feature type="domain" description="Histidine kinase" evidence="10">
    <location>
        <begin position="354"/>
        <end position="569"/>
    </location>
</feature>
<keyword evidence="9" id="KW-0812">Transmembrane</keyword>
<evidence type="ECO:0000256" key="8">
    <source>
        <dbReference type="ARBA" id="ARBA00023012"/>
    </source>
</evidence>
<dbReference type="EC" id="2.7.13.3" evidence="2"/>
<keyword evidence="9" id="KW-0472">Membrane</keyword>
<keyword evidence="12" id="KW-1185">Reference proteome</keyword>
<evidence type="ECO:0000259" key="10">
    <source>
        <dbReference type="PROSITE" id="PS50109"/>
    </source>
</evidence>
<keyword evidence="7" id="KW-0067">ATP-binding</keyword>
<organism evidence="11 12">
    <name type="scientific">Desulfoferula mesophila</name>
    <dbReference type="NCBI Taxonomy" id="3058419"/>
    <lineage>
        <taxon>Bacteria</taxon>
        <taxon>Pseudomonadati</taxon>
        <taxon>Thermodesulfobacteriota</taxon>
        <taxon>Desulfarculia</taxon>
        <taxon>Desulfarculales</taxon>
        <taxon>Desulfarculaceae</taxon>
        <taxon>Desulfoferula</taxon>
    </lineage>
</organism>
<keyword evidence="6 11" id="KW-0418">Kinase</keyword>
<keyword evidence="9" id="KW-1133">Transmembrane helix</keyword>
<dbReference type="CDD" id="cd00082">
    <property type="entry name" value="HisKA"/>
    <property type="match status" value="1"/>
</dbReference>
<keyword evidence="8" id="KW-0902">Two-component regulatory system</keyword>
<keyword evidence="4" id="KW-0808">Transferase</keyword>
<sequence length="587" mass="65411">MGIWGKIKPPFWNRSDSELELLNYRRLWRTTLFSAIAVTLAPLVFLAGINFYQFEEQYQLQRNEITNHVQRLLAVNKVQLANFLEERRSALTYVNLANSFEQLADLRHIATVFRRLRMSFGGFVDLGLIDSQGIQRAYIGPYNLEGREYKDQDWYKEVQIRGIYISDVFLGHRNFPHFVIAVRHEGPDDQTYVLRATIDTGKLNSLLSATDLHPIGDIFLVNSEGVLQTPSTWFGGVLTRLKALPQPLAQSGVVSETNPNGGPPFLVATAKVEGSPFYLVVAKQPAAALQKWDLLRINVIVMVAVSVAAILVVIWWGSATLVNRIYEADLRRVAMLHEVEYTNKLASIGRLAAGVAHEINNPVAIINEKVGLMGDILSMGEDFPRKDKFMDQIKVIKDSVRRVSEITHRLLGFARHLPVKSEQIHLEPLIKEVLGFLGREAQYRNIDINVDIPGDVPALEADKGQIQQVLLNILNNALAAVEDGDKIDISVANRAHEQVAITITDNGMGIASQDLQNIFEPFFSTKGEKGTGLGLSITYGIVQKLGGHIEVVSELGQGTSFIVYLPVKQRPHRLEGPGGEDAARMEV</sequence>
<evidence type="ECO:0000256" key="4">
    <source>
        <dbReference type="ARBA" id="ARBA00022679"/>
    </source>
</evidence>
<dbReference type="Gene3D" id="3.30.565.10">
    <property type="entry name" value="Histidine kinase-like ATPase, C-terminal domain"/>
    <property type="match status" value="1"/>
</dbReference>
<keyword evidence="5" id="KW-0547">Nucleotide-binding</keyword>
<dbReference type="GO" id="GO:0005524">
    <property type="term" value="F:ATP binding"/>
    <property type="evidence" value="ECO:0007669"/>
    <property type="project" value="UniProtKB-KW"/>
</dbReference>
<evidence type="ECO:0000256" key="2">
    <source>
        <dbReference type="ARBA" id="ARBA00012438"/>
    </source>
</evidence>
<protein>
    <recommendedName>
        <fullName evidence="2">histidine kinase</fullName>
        <ecNumber evidence="2">2.7.13.3</ecNumber>
    </recommendedName>
</protein>
<dbReference type="SMART" id="SM00387">
    <property type="entry name" value="HATPase_c"/>
    <property type="match status" value="1"/>
</dbReference>
<gene>
    <name evidence="11" type="ORF">FAK_39420</name>
</gene>
<evidence type="ECO:0000313" key="11">
    <source>
        <dbReference type="EMBL" id="BEQ16876.1"/>
    </source>
</evidence>
<dbReference type="InterPro" id="IPR003661">
    <property type="entry name" value="HisK_dim/P_dom"/>
</dbReference>
<dbReference type="PANTHER" id="PTHR43065">
    <property type="entry name" value="SENSOR HISTIDINE KINASE"/>
    <property type="match status" value="1"/>
</dbReference>
<evidence type="ECO:0000313" key="12">
    <source>
        <dbReference type="Proteomes" id="UP001366166"/>
    </source>
</evidence>
<dbReference type="Gene3D" id="1.10.287.130">
    <property type="match status" value="1"/>
</dbReference>
<feature type="transmembrane region" description="Helical" evidence="9">
    <location>
        <begin position="32"/>
        <end position="52"/>
    </location>
</feature>
<dbReference type="EMBL" id="AP028679">
    <property type="protein sequence ID" value="BEQ16876.1"/>
    <property type="molecule type" value="Genomic_DNA"/>
</dbReference>
<dbReference type="RefSeq" id="WP_338603351.1">
    <property type="nucleotide sequence ID" value="NZ_AP028679.1"/>
</dbReference>